<dbReference type="PANTHER" id="PTHR43289:SF34">
    <property type="entry name" value="SERINE_THREONINE-PROTEIN KINASE YBDM-RELATED"/>
    <property type="match status" value="1"/>
</dbReference>
<dbReference type="EMBL" id="CP000532">
    <property type="protein sequence ID" value="ABM40016.1"/>
    <property type="molecule type" value="Genomic_DNA"/>
</dbReference>
<dbReference type="Gene3D" id="1.10.510.10">
    <property type="entry name" value="Transferase(Phosphotransferase) domain 1"/>
    <property type="match status" value="1"/>
</dbReference>
<dbReference type="GO" id="GO:0005524">
    <property type="term" value="F:ATP binding"/>
    <property type="evidence" value="ECO:0007669"/>
    <property type="project" value="UniProtKB-KW"/>
</dbReference>
<geneLocation type="plasmid" evidence="6 7">
    <name>pPNAP03</name>
</geneLocation>
<keyword evidence="7" id="KW-1185">Reference proteome</keyword>
<keyword evidence="4" id="KW-0067">ATP-binding</keyword>
<evidence type="ECO:0000313" key="7">
    <source>
        <dbReference type="Proteomes" id="UP000000644"/>
    </source>
</evidence>
<gene>
    <name evidence="6" type="ordered locus">Pnap_4955</name>
</gene>
<organism evidence="6 7">
    <name type="scientific">Polaromonas naphthalenivorans (strain CJ2)</name>
    <dbReference type="NCBI Taxonomy" id="365044"/>
    <lineage>
        <taxon>Bacteria</taxon>
        <taxon>Pseudomonadati</taxon>
        <taxon>Pseudomonadota</taxon>
        <taxon>Betaproteobacteria</taxon>
        <taxon>Burkholderiales</taxon>
        <taxon>Comamonadaceae</taxon>
        <taxon>Polaromonas</taxon>
    </lineage>
</organism>
<dbReference type="HOGENOM" id="CLU_000288_63_44_4"/>
<feature type="domain" description="Protein kinase" evidence="5">
    <location>
        <begin position="20"/>
        <end position="279"/>
    </location>
</feature>
<dbReference type="InterPro" id="IPR011009">
    <property type="entry name" value="Kinase-like_dom_sf"/>
</dbReference>
<evidence type="ECO:0000256" key="1">
    <source>
        <dbReference type="ARBA" id="ARBA00022679"/>
    </source>
</evidence>
<dbReference type="Pfam" id="PF00069">
    <property type="entry name" value="Pkinase"/>
    <property type="match status" value="1"/>
</dbReference>
<dbReference type="Proteomes" id="UP000000644">
    <property type="component" value="Plasmid pPNAP03"/>
</dbReference>
<dbReference type="PANTHER" id="PTHR43289">
    <property type="entry name" value="MITOGEN-ACTIVATED PROTEIN KINASE KINASE KINASE 20-RELATED"/>
    <property type="match status" value="1"/>
</dbReference>
<proteinExistence type="predicted"/>
<dbReference type="OrthoDB" id="9791419at2"/>
<dbReference type="KEGG" id="pna:Pnap_4955"/>
<dbReference type="AlphaFoldDB" id="A1VWI8"/>
<protein>
    <submittedName>
        <fullName evidence="6">Protein kinase</fullName>
    </submittedName>
</protein>
<keyword evidence="2" id="KW-0547">Nucleotide-binding</keyword>
<dbReference type="SUPFAM" id="SSF56112">
    <property type="entry name" value="Protein kinase-like (PK-like)"/>
    <property type="match status" value="1"/>
</dbReference>
<reference evidence="7" key="1">
    <citation type="journal article" date="2009" name="Environ. Microbiol.">
        <title>The genome of Polaromonas naphthalenivorans strain CJ2, isolated from coal tar-contaminated sediment, reveals physiological and metabolic versatility and evolution through extensive horizontal gene transfer.</title>
        <authorList>
            <person name="Yagi J.M."/>
            <person name="Sims D."/>
            <person name="Brettin T."/>
            <person name="Bruce D."/>
            <person name="Madsen E.L."/>
        </authorList>
    </citation>
    <scope>NUCLEOTIDE SEQUENCE [LARGE SCALE GENOMIC DNA]</scope>
    <source>
        <strain evidence="7">CJ2</strain>
        <plasmid evidence="7">Plasmid pPNAP03</plasmid>
    </source>
</reference>
<dbReference type="InterPro" id="IPR008271">
    <property type="entry name" value="Ser/Thr_kinase_AS"/>
</dbReference>
<keyword evidence="6" id="KW-0614">Plasmid</keyword>
<keyword evidence="1" id="KW-0808">Transferase</keyword>
<dbReference type="InterPro" id="IPR000719">
    <property type="entry name" value="Prot_kinase_dom"/>
</dbReference>
<dbReference type="SMART" id="SM00220">
    <property type="entry name" value="S_TKc"/>
    <property type="match status" value="1"/>
</dbReference>
<name>A1VWI8_POLNA</name>
<evidence type="ECO:0000256" key="3">
    <source>
        <dbReference type="ARBA" id="ARBA00022777"/>
    </source>
</evidence>
<dbReference type="GO" id="GO:0004674">
    <property type="term" value="F:protein serine/threonine kinase activity"/>
    <property type="evidence" value="ECO:0007669"/>
    <property type="project" value="TreeGrafter"/>
</dbReference>
<dbReference type="CDD" id="cd14014">
    <property type="entry name" value="STKc_PknB_like"/>
    <property type="match status" value="1"/>
</dbReference>
<evidence type="ECO:0000259" key="5">
    <source>
        <dbReference type="PROSITE" id="PS50011"/>
    </source>
</evidence>
<accession>A1VWI8</accession>
<evidence type="ECO:0000313" key="6">
    <source>
        <dbReference type="EMBL" id="ABM40016.1"/>
    </source>
</evidence>
<evidence type="ECO:0000256" key="4">
    <source>
        <dbReference type="ARBA" id="ARBA00022840"/>
    </source>
</evidence>
<dbReference type="RefSeq" id="WP_011798387.1">
    <property type="nucleotide sequence ID" value="NC_008759.1"/>
</dbReference>
<evidence type="ECO:0000256" key="2">
    <source>
        <dbReference type="ARBA" id="ARBA00022741"/>
    </source>
</evidence>
<keyword evidence="3 6" id="KW-0418">Kinase</keyword>
<dbReference type="PROSITE" id="PS50011">
    <property type="entry name" value="PROTEIN_KINASE_DOM"/>
    <property type="match status" value="1"/>
</dbReference>
<sequence>MSGAPDLAAAAAALCKQRNFEFCGDLGKGAFKSAYLAKTGNDAFALKLAVVSGSPERLIRETAALQGCSHPSIARVLEAFPYQYEALTMWVVMEEFLDGGTLEQHLKSGPLSPEMVRAIGLSLAEVLEHLHERRLVHRDIKPANILFRGGVPVLTDFGIVRMLDQPSLTHAFLAMGPGTPAYAAPEQLTNEKALIDWRTDQFGLAIVLSECLTGHHPYLETGRSIHEAILALSAKQEIPHSSRDELVRLGFSSLVQALKPWPIARYRKPAHLINALKQT</sequence>
<dbReference type="PROSITE" id="PS00108">
    <property type="entry name" value="PROTEIN_KINASE_ST"/>
    <property type="match status" value="1"/>
</dbReference>